<protein>
    <recommendedName>
        <fullName evidence="5">Nudix hydrolase domain-containing protein</fullName>
    </recommendedName>
</protein>
<evidence type="ECO:0000313" key="6">
    <source>
        <dbReference type="EMBL" id="ONH21823.1"/>
    </source>
</evidence>
<organism evidence="6 7">
    <name type="scientific">Pseudofrankia asymbiotica</name>
    <dbReference type="NCBI Taxonomy" id="1834516"/>
    <lineage>
        <taxon>Bacteria</taxon>
        <taxon>Bacillati</taxon>
        <taxon>Actinomycetota</taxon>
        <taxon>Actinomycetes</taxon>
        <taxon>Frankiales</taxon>
        <taxon>Frankiaceae</taxon>
        <taxon>Pseudofrankia</taxon>
    </lineage>
</organism>
<keyword evidence="7" id="KW-1185">Reference proteome</keyword>
<evidence type="ECO:0000256" key="3">
    <source>
        <dbReference type="ARBA" id="ARBA00022801"/>
    </source>
</evidence>
<dbReference type="CDD" id="cd02883">
    <property type="entry name" value="NUDIX_Hydrolase"/>
    <property type="match status" value="1"/>
</dbReference>
<dbReference type="PROSITE" id="PS51462">
    <property type="entry name" value="NUDIX"/>
    <property type="match status" value="1"/>
</dbReference>
<accession>A0A1V2HZJ3</accession>
<dbReference type="PRINTS" id="PR00502">
    <property type="entry name" value="NUDIXFAMILY"/>
</dbReference>
<dbReference type="InterPro" id="IPR020084">
    <property type="entry name" value="NUDIX_hydrolase_CS"/>
</dbReference>
<dbReference type="PANTHER" id="PTHR43046">
    <property type="entry name" value="GDP-MANNOSE MANNOSYL HYDROLASE"/>
    <property type="match status" value="1"/>
</dbReference>
<evidence type="ECO:0000256" key="2">
    <source>
        <dbReference type="ARBA" id="ARBA00005582"/>
    </source>
</evidence>
<dbReference type="Proteomes" id="UP000188929">
    <property type="component" value="Unassembled WGS sequence"/>
</dbReference>
<dbReference type="PROSITE" id="PS00893">
    <property type="entry name" value="NUDIX_BOX"/>
    <property type="match status" value="1"/>
</dbReference>
<dbReference type="Gene3D" id="3.90.79.10">
    <property type="entry name" value="Nucleoside Triphosphate Pyrophosphohydrolase"/>
    <property type="match status" value="1"/>
</dbReference>
<dbReference type="STRING" id="1834516.BL253_37730"/>
<feature type="domain" description="Nudix hydrolase" evidence="5">
    <location>
        <begin position="34"/>
        <end position="158"/>
    </location>
</feature>
<comment type="cofactor">
    <cofactor evidence="1">
        <name>Mg(2+)</name>
        <dbReference type="ChEBI" id="CHEBI:18420"/>
    </cofactor>
</comment>
<dbReference type="PANTHER" id="PTHR43046:SF2">
    <property type="entry name" value="8-OXO-DGTP DIPHOSPHATASE-RELATED"/>
    <property type="match status" value="1"/>
</dbReference>
<comment type="caution">
    <text evidence="6">The sequence shown here is derived from an EMBL/GenBank/DDBJ whole genome shotgun (WGS) entry which is preliminary data.</text>
</comment>
<dbReference type="Pfam" id="PF00293">
    <property type="entry name" value="NUDIX"/>
    <property type="match status" value="1"/>
</dbReference>
<reference evidence="7" key="1">
    <citation type="submission" date="2016-10" db="EMBL/GenBank/DDBJ databases">
        <title>Frankia sp. NRRL B-16386 Genome sequencing.</title>
        <authorList>
            <person name="Ghodhbane-Gtari F."/>
            <person name="Swanson E."/>
            <person name="Gueddou A."/>
            <person name="Hezbri K."/>
            <person name="Ktari K."/>
            <person name="Nouioui I."/>
            <person name="Morris K."/>
            <person name="Simpson S."/>
            <person name="Abebe-Akele F."/>
            <person name="Thomas K."/>
            <person name="Gtari M."/>
            <person name="Tisa L.S."/>
        </authorList>
    </citation>
    <scope>NUCLEOTIDE SEQUENCE [LARGE SCALE GENOMIC DNA]</scope>
    <source>
        <strain evidence="7">NRRL B-16386</strain>
    </source>
</reference>
<keyword evidence="3 4" id="KW-0378">Hydrolase</keyword>
<dbReference type="EMBL" id="MOMC01000145">
    <property type="protein sequence ID" value="ONH21823.1"/>
    <property type="molecule type" value="Genomic_DNA"/>
</dbReference>
<proteinExistence type="inferred from homology"/>
<dbReference type="SUPFAM" id="SSF55811">
    <property type="entry name" value="Nudix"/>
    <property type="match status" value="1"/>
</dbReference>
<evidence type="ECO:0000256" key="4">
    <source>
        <dbReference type="RuleBase" id="RU003476"/>
    </source>
</evidence>
<name>A0A1V2HZJ3_9ACTN</name>
<sequence>MVGRDLEPLAMDDDGNILVAFHRAADDAGVRDAPLTVSLVALWHDDCMLLVFNRQRACWELPGGMIDPGETPRQAAIRELHEETGYQVDDLAFAGFARFTLGPEQRPEYAAIYAGQATPRSTFASNDEITAITWWDGATPLASRVQPLDVCLGRLARAALRY</sequence>
<dbReference type="AlphaFoldDB" id="A0A1V2HZJ3"/>
<dbReference type="GO" id="GO:0016787">
    <property type="term" value="F:hydrolase activity"/>
    <property type="evidence" value="ECO:0007669"/>
    <property type="project" value="UniProtKB-KW"/>
</dbReference>
<dbReference type="InterPro" id="IPR020476">
    <property type="entry name" value="Nudix_hydrolase"/>
</dbReference>
<evidence type="ECO:0000259" key="5">
    <source>
        <dbReference type="PROSITE" id="PS51462"/>
    </source>
</evidence>
<gene>
    <name evidence="6" type="ORF">BL253_37730</name>
</gene>
<evidence type="ECO:0000313" key="7">
    <source>
        <dbReference type="Proteomes" id="UP000188929"/>
    </source>
</evidence>
<dbReference type="InterPro" id="IPR000086">
    <property type="entry name" value="NUDIX_hydrolase_dom"/>
</dbReference>
<comment type="similarity">
    <text evidence="2 4">Belongs to the Nudix hydrolase family.</text>
</comment>
<dbReference type="InterPro" id="IPR015797">
    <property type="entry name" value="NUDIX_hydrolase-like_dom_sf"/>
</dbReference>
<evidence type="ECO:0000256" key="1">
    <source>
        <dbReference type="ARBA" id="ARBA00001946"/>
    </source>
</evidence>